<evidence type="ECO:0000259" key="2">
    <source>
        <dbReference type="Pfam" id="PF07596"/>
    </source>
</evidence>
<dbReference type="OrthoDB" id="285651at2"/>
<keyword evidence="4" id="KW-1185">Reference proteome</keyword>
<dbReference type="PANTHER" id="PTHR30093">
    <property type="entry name" value="GENERAL SECRETION PATHWAY PROTEIN G"/>
    <property type="match status" value="1"/>
</dbReference>
<comment type="caution">
    <text evidence="3">The sequence shown here is derived from an EMBL/GenBank/DDBJ whole genome shotgun (WGS) entry which is preliminary data.</text>
</comment>
<reference evidence="3 4" key="1">
    <citation type="submission" date="2019-02" db="EMBL/GenBank/DDBJ databases">
        <title>Deep-cultivation of Planctomycetes and their phenomic and genomic characterization uncovers novel biology.</title>
        <authorList>
            <person name="Wiegand S."/>
            <person name="Jogler M."/>
            <person name="Boedeker C."/>
            <person name="Pinto D."/>
            <person name="Vollmers J."/>
            <person name="Rivas-Marin E."/>
            <person name="Kohn T."/>
            <person name="Peeters S.H."/>
            <person name="Heuer A."/>
            <person name="Rast P."/>
            <person name="Oberbeckmann S."/>
            <person name="Bunk B."/>
            <person name="Jeske O."/>
            <person name="Meyerdierks A."/>
            <person name="Storesund J.E."/>
            <person name="Kallscheuer N."/>
            <person name="Luecker S."/>
            <person name="Lage O.M."/>
            <person name="Pohl T."/>
            <person name="Merkel B.J."/>
            <person name="Hornburger P."/>
            <person name="Mueller R.-W."/>
            <person name="Bruemmer F."/>
            <person name="Labrenz M."/>
            <person name="Spormann A.M."/>
            <person name="Op Den Camp H."/>
            <person name="Overmann J."/>
            <person name="Amann R."/>
            <person name="Jetten M.S.M."/>
            <person name="Mascher T."/>
            <person name="Medema M.H."/>
            <person name="Devos D.P."/>
            <person name="Kaster A.-K."/>
            <person name="Ovreas L."/>
            <person name="Rohde M."/>
            <person name="Galperin M.Y."/>
            <person name="Jogler C."/>
        </authorList>
    </citation>
    <scope>NUCLEOTIDE SEQUENCE [LARGE SCALE GENOMIC DNA]</scope>
    <source>
        <strain evidence="3 4">Pla52n</strain>
    </source>
</reference>
<dbReference type="InterPro" id="IPR045584">
    <property type="entry name" value="Pilin-like"/>
</dbReference>
<dbReference type="RefSeq" id="WP_146518152.1">
    <property type="nucleotide sequence ID" value="NZ_CP151726.1"/>
</dbReference>
<feature type="domain" description="DUF1559" evidence="2">
    <location>
        <begin position="459"/>
        <end position="499"/>
    </location>
</feature>
<evidence type="ECO:0000313" key="4">
    <source>
        <dbReference type="Proteomes" id="UP000320176"/>
    </source>
</evidence>
<dbReference type="EMBL" id="SJPN01000001">
    <property type="protein sequence ID" value="TWU08038.1"/>
    <property type="molecule type" value="Genomic_DNA"/>
</dbReference>
<dbReference type="AlphaFoldDB" id="A0A5C6B7V2"/>
<dbReference type="PANTHER" id="PTHR30093:SF2">
    <property type="entry name" value="TYPE II SECRETION SYSTEM PROTEIN H"/>
    <property type="match status" value="1"/>
</dbReference>
<dbReference type="SUPFAM" id="SSF54523">
    <property type="entry name" value="Pili subunits"/>
    <property type="match status" value="1"/>
</dbReference>
<dbReference type="Proteomes" id="UP000320176">
    <property type="component" value="Unassembled WGS sequence"/>
</dbReference>
<dbReference type="NCBIfam" id="TIGR04294">
    <property type="entry name" value="pre_pil_HX9DG"/>
    <property type="match status" value="1"/>
</dbReference>
<evidence type="ECO:0000313" key="3">
    <source>
        <dbReference type="EMBL" id="TWU08038.1"/>
    </source>
</evidence>
<feature type="domain" description="DUF1559" evidence="2">
    <location>
        <begin position="351"/>
        <end position="434"/>
    </location>
</feature>
<protein>
    <recommendedName>
        <fullName evidence="2">DUF1559 domain-containing protein</fullName>
    </recommendedName>
</protein>
<proteinExistence type="predicted"/>
<name>A0A5C6B7V2_9BACT</name>
<keyword evidence="1" id="KW-0732">Signal</keyword>
<organism evidence="3 4">
    <name type="scientific">Stieleria varia</name>
    <dbReference type="NCBI Taxonomy" id="2528005"/>
    <lineage>
        <taxon>Bacteria</taxon>
        <taxon>Pseudomonadati</taxon>
        <taxon>Planctomycetota</taxon>
        <taxon>Planctomycetia</taxon>
        <taxon>Pirellulales</taxon>
        <taxon>Pirellulaceae</taxon>
        <taxon>Stieleria</taxon>
    </lineage>
</organism>
<evidence type="ECO:0000256" key="1">
    <source>
        <dbReference type="SAM" id="SignalP"/>
    </source>
</evidence>
<dbReference type="InterPro" id="IPR011453">
    <property type="entry name" value="DUF1559"/>
</dbReference>
<dbReference type="InterPro" id="IPR027558">
    <property type="entry name" value="Pre_pil_HX9DG_C"/>
</dbReference>
<feature type="chain" id="PRO_5023125401" description="DUF1559 domain-containing protein" evidence="1">
    <location>
        <begin position="22"/>
        <end position="555"/>
    </location>
</feature>
<sequence length="555" mass="61132" precursor="true">MRHTSKIAAAFGLFISLWCSTQMVDAQSPSNKSPTRLLPGSAFMASTWNAQNTLQQEYVKWLPTEVADAWLNKAFKIDLKAIDTIVSWSALPAKQGDELVTGFIVAFNQDTDLGNTDPEMLTEDSPLQLSGKTVYAFATGNGHVVAHQVDPRTILFTQEQHFDMAIDQANASTQLAELLSSDADSADAGGQRESRTVILMDPLRPIIQEMLAAEVDQWPAQFRPLQACPDLIETIRMDTRSLNNEVSSLSSHYEIVAQCKNDTDAQRLQQLLQQGIADGQDAIIQSIQKNNDADGDRVKESVNAYLQRIVRHYAGLINLKRNGNEVSVDAEINLSIGTTGVLVGLLLPAVQAAREAARRMTASNNLKQIGLAMHNYHATYNHLPDAAIRDENGKPLLSWRVAILPFIEQNALYEEFHLDEPWDSPHNIQLIDKMPQVYTDPSLPLENGLTVFQALVGESLMFDPEGASKFRDITDGLSNTLMVVETDASQAVQWTQPADVEINMDDPISQMGHIHQGGFHGLFGDGAVRFMTHTIDVDLFKALLTKNGGEVVGGF</sequence>
<accession>A0A5C6B7V2</accession>
<dbReference type="Pfam" id="PF07596">
    <property type="entry name" value="SBP_bac_10"/>
    <property type="match status" value="2"/>
</dbReference>
<feature type="signal peptide" evidence="1">
    <location>
        <begin position="1"/>
        <end position="21"/>
    </location>
</feature>
<gene>
    <name evidence="3" type="ORF">Pla52n_06160</name>
</gene>